<evidence type="ECO:0000313" key="4">
    <source>
        <dbReference type="Proteomes" id="UP001211015"/>
    </source>
</evidence>
<gene>
    <name evidence="3" type="ORF">PNU62_00180</name>
</gene>
<dbReference type="InterPro" id="IPR038109">
    <property type="entry name" value="DNA_bind_recomb_sf"/>
</dbReference>
<dbReference type="CDD" id="cd00338">
    <property type="entry name" value="Ser_Recombinase"/>
    <property type="match status" value="1"/>
</dbReference>
<dbReference type="PANTHER" id="PTHR30461:SF23">
    <property type="entry name" value="DNA RECOMBINASE-RELATED"/>
    <property type="match status" value="1"/>
</dbReference>
<dbReference type="SUPFAM" id="SSF53041">
    <property type="entry name" value="Resolvase-like"/>
    <property type="match status" value="1"/>
</dbReference>
<dbReference type="Pfam" id="PF00239">
    <property type="entry name" value="Resolvase"/>
    <property type="match status" value="1"/>
</dbReference>
<dbReference type="PROSITE" id="PS51737">
    <property type="entry name" value="RECOMBINASE_DNA_BIND"/>
    <property type="match status" value="1"/>
</dbReference>
<comment type="caution">
    <text evidence="3">The sequence shown here is derived from an EMBL/GenBank/DDBJ whole genome shotgun (WGS) entry which is preliminary data.</text>
</comment>
<name>A0AAW6E4N6_9FIRM</name>
<dbReference type="InterPro" id="IPR050639">
    <property type="entry name" value="SSR_resolvase"/>
</dbReference>
<dbReference type="InterPro" id="IPR011109">
    <property type="entry name" value="DNA_bind_recombinase_dom"/>
</dbReference>
<accession>A0AAW6E4N6</accession>
<dbReference type="AlphaFoldDB" id="A0AAW6E4N6"/>
<organism evidence="3 4">
    <name type="scientific">Ruminococcus bicirculans</name>
    <name type="common">ex Wegman et al. 2014</name>
    <dbReference type="NCBI Taxonomy" id="1160721"/>
    <lineage>
        <taxon>Bacteria</taxon>
        <taxon>Bacillati</taxon>
        <taxon>Bacillota</taxon>
        <taxon>Clostridia</taxon>
        <taxon>Eubacteriales</taxon>
        <taxon>Oscillospiraceae</taxon>
        <taxon>Ruminococcus</taxon>
    </lineage>
</organism>
<dbReference type="SMART" id="SM00857">
    <property type="entry name" value="Resolvase"/>
    <property type="match status" value="1"/>
</dbReference>
<dbReference type="GO" id="GO:0000150">
    <property type="term" value="F:DNA strand exchange activity"/>
    <property type="evidence" value="ECO:0007669"/>
    <property type="project" value="InterPro"/>
</dbReference>
<reference evidence="3" key="1">
    <citation type="submission" date="2023-01" db="EMBL/GenBank/DDBJ databases">
        <title>Human gut microbiome strain richness.</title>
        <authorList>
            <person name="Chen-Liaw A."/>
        </authorList>
    </citation>
    <scope>NUCLEOTIDE SEQUENCE</scope>
    <source>
        <strain evidence="3">1001275st1_F4_1001275B_160808</strain>
    </source>
</reference>
<dbReference type="Pfam" id="PF07508">
    <property type="entry name" value="Recombinase"/>
    <property type="match status" value="1"/>
</dbReference>
<proteinExistence type="predicted"/>
<dbReference type="Proteomes" id="UP001211015">
    <property type="component" value="Unassembled WGS sequence"/>
</dbReference>
<dbReference type="InterPro" id="IPR006119">
    <property type="entry name" value="Resolv_N"/>
</dbReference>
<dbReference type="PROSITE" id="PS51736">
    <property type="entry name" value="RECOMBINASES_3"/>
    <property type="match status" value="1"/>
</dbReference>
<evidence type="ECO:0000259" key="1">
    <source>
        <dbReference type="PROSITE" id="PS51736"/>
    </source>
</evidence>
<evidence type="ECO:0000313" key="3">
    <source>
        <dbReference type="EMBL" id="MDB8743432.1"/>
    </source>
</evidence>
<dbReference type="Gene3D" id="3.90.1750.20">
    <property type="entry name" value="Putative Large Serine Recombinase, Chain B, Domain 2"/>
    <property type="match status" value="1"/>
</dbReference>
<dbReference type="Gene3D" id="3.40.50.1390">
    <property type="entry name" value="Resolvase, N-terminal catalytic domain"/>
    <property type="match status" value="1"/>
</dbReference>
<feature type="domain" description="Resolvase/invertase-type recombinase catalytic" evidence="1">
    <location>
        <begin position="22"/>
        <end position="170"/>
    </location>
</feature>
<dbReference type="PANTHER" id="PTHR30461">
    <property type="entry name" value="DNA-INVERTASE FROM LAMBDOID PROPHAGE"/>
    <property type="match status" value="1"/>
</dbReference>
<dbReference type="InterPro" id="IPR036162">
    <property type="entry name" value="Resolvase-like_N_sf"/>
</dbReference>
<protein>
    <submittedName>
        <fullName evidence="3">Recombinase family protein</fullName>
    </submittedName>
</protein>
<dbReference type="EMBL" id="JAQMLV010000001">
    <property type="protein sequence ID" value="MDB8743432.1"/>
    <property type="molecule type" value="Genomic_DNA"/>
</dbReference>
<dbReference type="RefSeq" id="WP_195388612.1">
    <property type="nucleotide sequence ID" value="NZ_JADNGL010000011.1"/>
</dbReference>
<sequence length="490" mass="55655">MSSEKQVIQIIQSPPEKRRKERVAAYCRVSTQAEEQLHSLAAQREFYEKSLSGNSEVEFVGIYADEGISGTRTRNRTQFLALIQDCRDGKVDRILTKSVSRFGRNTVDTLIFTRELRSLGVDVYFEKENLHSISPEGELLLTLMAALAESESVSMSDNIKWGKRYRYKQGLVNALAISNIYGYCKKDGEIAVNEAEAVIVRRIYKEFLDGKNYDEIIAGLTADGVPTRKNATWHSRTVIGILSNEKYCGDCLFQKTFIPDPISHKTVVNCGEIPQFLVEDCVPAIIEKKQWLAAQEMRKRHQGVSKPPVKALPFRSLIFCGTCGKPCPQYSSHSEGRRLTAYHRCISWRDHTAAEVPGMTYVPPHKAGYNYNPTPELAAYRATYKKPKSRPFLCTDVKIRTERFPKAFVQAWNLIVSKKQRYLPSLQNTAATSDNPLTAYRAEEMIGLLETTGRLDEFDFSLMIRTLDRVEIMPTEKLSFIFQSGIRITV</sequence>
<feature type="domain" description="Recombinase" evidence="2">
    <location>
        <begin position="180"/>
        <end position="304"/>
    </location>
</feature>
<dbReference type="GO" id="GO:0003677">
    <property type="term" value="F:DNA binding"/>
    <property type="evidence" value="ECO:0007669"/>
    <property type="project" value="InterPro"/>
</dbReference>
<evidence type="ECO:0000259" key="2">
    <source>
        <dbReference type="PROSITE" id="PS51737"/>
    </source>
</evidence>